<evidence type="ECO:0000256" key="1">
    <source>
        <dbReference type="ARBA" id="ARBA00004418"/>
    </source>
</evidence>
<dbReference type="InterPro" id="IPR006059">
    <property type="entry name" value="SBP"/>
</dbReference>
<proteinExistence type="predicted"/>
<organism evidence="6 7">
    <name type="scientific">Denitratimonas tolerans</name>
    <dbReference type="NCBI Taxonomy" id="1338420"/>
    <lineage>
        <taxon>Bacteria</taxon>
        <taxon>Pseudomonadati</taxon>
        <taxon>Pseudomonadota</taxon>
        <taxon>Gammaproteobacteria</taxon>
        <taxon>Lysobacterales</taxon>
        <taxon>Lysobacteraceae</taxon>
        <taxon>Denitratimonas</taxon>
    </lineage>
</organism>
<dbReference type="GO" id="GO:0042597">
    <property type="term" value="C:periplasmic space"/>
    <property type="evidence" value="ECO:0007669"/>
    <property type="project" value="UniProtKB-SubCell"/>
</dbReference>
<name>A0AAW9R6D3_9GAMM</name>
<dbReference type="SUPFAM" id="SSF53850">
    <property type="entry name" value="Periplasmic binding protein-like II"/>
    <property type="match status" value="1"/>
</dbReference>
<evidence type="ECO:0000256" key="3">
    <source>
        <dbReference type="ARBA" id="ARBA00022729"/>
    </source>
</evidence>
<dbReference type="CDD" id="cd13659">
    <property type="entry name" value="PBP2_PotF"/>
    <property type="match status" value="1"/>
</dbReference>
<keyword evidence="3" id="KW-0732">Signal</keyword>
<dbReference type="Pfam" id="PF13416">
    <property type="entry name" value="SBP_bac_8"/>
    <property type="match status" value="1"/>
</dbReference>
<comment type="caution">
    <text evidence="6">The sequence shown here is derived from an EMBL/GenBank/DDBJ whole genome shotgun (WGS) entry which is preliminary data.</text>
</comment>
<reference evidence="6 7" key="1">
    <citation type="journal article" date="2016" name="Antonie Van Leeuwenhoek">
        <title>Denitratimonas tolerans gen. nov., sp. nov., a denitrifying bacterium isolated from a bioreactor for tannery wastewater treatment.</title>
        <authorList>
            <person name="Han S.I."/>
            <person name="Kim J.O."/>
            <person name="Lee Y.R."/>
            <person name="Ekpeghere K.I."/>
            <person name="Koh S.C."/>
            <person name="Whang K.S."/>
        </authorList>
    </citation>
    <scope>NUCLEOTIDE SEQUENCE [LARGE SCALE GENOMIC DNA]</scope>
    <source>
        <strain evidence="6 7">KACC 17565</strain>
    </source>
</reference>
<comment type="subcellular location">
    <subcellularLocation>
        <location evidence="1">Periplasm</location>
    </subcellularLocation>
</comment>
<dbReference type="PANTHER" id="PTHR30222:SF12">
    <property type="entry name" value="NORSPERMIDINE SENSOR"/>
    <property type="match status" value="1"/>
</dbReference>
<dbReference type="GO" id="GO:0015846">
    <property type="term" value="P:polyamine transport"/>
    <property type="evidence" value="ECO:0007669"/>
    <property type="project" value="InterPro"/>
</dbReference>
<dbReference type="GO" id="GO:0019808">
    <property type="term" value="F:polyamine binding"/>
    <property type="evidence" value="ECO:0007669"/>
    <property type="project" value="InterPro"/>
</dbReference>
<evidence type="ECO:0000256" key="5">
    <source>
        <dbReference type="SAM" id="MobiDB-lite"/>
    </source>
</evidence>
<feature type="region of interest" description="Disordered" evidence="5">
    <location>
        <begin position="1"/>
        <end position="27"/>
    </location>
</feature>
<sequence>MDVTRNPPDPLTARTGVPNMRRSGIGPRRSGFQKMKLNLVKVAPLAAAALMLTSCGDKAQDATAPATPSAEARVLHVYNWSDYVAEDTIARFQQATGIKVVYDVYDSNEMLEAKLVTGGSGYDVVFPSARPFAQRQIASGIYAPLDKTLLPNLSNIDPTLQAALADVDPGNAHAAPYMWGTTGLGINVGKVREALGEDATLDSWSLLFDPANAAKLAKCGVSVLDDDQETFSAALIWLRQDPNSQDPAQIEAVKQAYAAIRPHIRYFNSSKYIDDLANGDLCLAMGYSGDVFQARDRAEEAGNGVEIDYIIPEEGAVRWFDLMAIPKDAPHPKNAHAFIDFLLQPEVIADISDYVGYANPNTAATALMDPDIAQNPGVYPPQETLAKLVDPVSLPETLQRERVRAWTSIKSGQ</sequence>
<keyword evidence="2" id="KW-0813">Transport</keyword>
<keyword evidence="4" id="KW-0574">Periplasm</keyword>
<evidence type="ECO:0000313" key="7">
    <source>
        <dbReference type="Proteomes" id="UP001364472"/>
    </source>
</evidence>
<dbReference type="InterPro" id="IPR001188">
    <property type="entry name" value="Sperm_putr-bd"/>
</dbReference>
<dbReference type="PRINTS" id="PR00909">
    <property type="entry name" value="SPERMDNBNDNG"/>
</dbReference>
<dbReference type="RefSeq" id="WP_337335777.1">
    <property type="nucleotide sequence ID" value="NZ_JBBDHC010000015.1"/>
</dbReference>
<dbReference type="AlphaFoldDB" id="A0AAW9R6D3"/>
<evidence type="ECO:0000256" key="2">
    <source>
        <dbReference type="ARBA" id="ARBA00022448"/>
    </source>
</evidence>
<evidence type="ECO:0000256" key="4">
    <source>
        <dbReference type="ARBA" id="ARBA00022764"/>
    </source>
</evidence>
<evidence type="ECO:0000313" key="6">
    <source>
        <dbReference type="EMBL" id="MEJ1250071.1"/>
    </source>
</evidence>
<dbReference type="Proteomes" id="UP001364472">
    <property type="component" value="Unassembled WGS sequence"/>
</dbReference>
<gene>
    <name evidence="6" type="ORF">WB794_10360</name>
</gene>
<accession>A0AAW9R6D3</accession>
<protein>
    <submittedName>
        <fullName evidence="6">Polyamine ABC transporter substrate-binding protein</fullName>
    </submittedName>
</protein>
<dbReference type="Gene3D" id="3.40.190.10">
    <property type="entry name" value="Periplasmic binding protein-like II"/>
    <property type="match status" value="2"/>
</dbReference>
<dbReference type="EMBL" id="JBBDHC010000015">
    <property type="protein sequence ID" value="MEJ1250071.1"/>
    <property type="molecule type" value="Genomic_DNA"/>
</dbReference>
<dbReference type="PANTHER" id="PTHR30222">
    <property type="entry name" value="SPERMIDINE/PUTRESCINE-BINDING PERIPLASMIC PROTEIN"/>
    <property type="match status" value="1"/>
</dbReference>
<keyword evidence="7" id="KW-1185">Reference proteome</keyword>